<keyword evidence="3" id="KW-1185">Reference proteome</keyword>
<evidence type="ECO:0000256" key="1">
    <source>
        <dbReference type="SAM" id="Phobius"/>
    </source>
</evidence>
<dbReference type="RefSeq" id="WP_138731094.1">
    <property type="nucleotide sequence ID" value="NZ_SRMP02000025.1"/>
</dbReference>
<name>A0ABW9JLD8_9SPHI</name>
<evidence type="ECO:0000313" key="2">
    <source>
        <dbReference type="EMBL" id="MFN0292511.1"/>
    </source>
</evidence>
<keyword evidence="1" id="KW-1133">Transmembrane helix</keyword>
<keyword evidence="1" id="KW-0472">Membrane</keyword>
<gene>
    <name evidence="2" type="ORF">E5L68_013990</name>
</gene>
<comment type="caution">
    <text evidence="2">The sequence shown here is derived from an EMBL/GenBank/DDBJ whole genome shotgun (WGS) entry which is preliminary data.</text>
</comment>
<feature type="transmembrane region" description="Helical" evidence="1">
    <location>
        <begin position="69"/>
        <end position="92"/>
    </location>
</feature>
<accession>A0ABW9JLD8</accession>
<feature type="transmembrane region" description="Helical" evidence="1">
    <location>
        <begin position="41"/>
        <end position="62"/>
    </location>
</feature>
<keyword evidence="1" id="KW-0812">Transmembrane</keyword>
<dbReference type="Proteomes" id="UP001517367">
    <property type="component" value="Unassembled WGS sequence"/>
</dbReference>
<reference evidence="2 3" key="1">
    <citation type="submission" date="2024-12" db="EMBL/GenBank/DDBJ databases">
        <authorList>
            <person name="Hu S."/>
        </authorList>
    </citation>
    <scope>NUCLEOTIDE SEQUENCE [LARGE SCALE GENOMIC DNA]</scope>
    <source>
        <strain evidence="2 3">P-25</strain>
    </source>
</reference>
<organism evidence="2 3">
    <name type="scientific">Pedobacter helvus</name>
    <dbReference type="NCBI Taxonomy" id="2563444"/>
    <lineage>
        <taxon>Bacteria</taxon>
        <taxon>Pseudomonadati</taxon>
        <taxon>Bacteroidota</taxon>
        <taxon>Sphingobacteriia</taxon>
        <taxon>Sphingobacteriales</taxon>
        <taxon>Sphingobacteriaceae</taxon>
        <taxon>Pedobacter</taxon>
    </lineage>
</organism>
<evidence type="ECO:0000313" key="3">
    <source>
        <dbReference type="Proteomes" id="UP001517367"/>
    </source>
</evidence>
<proteinExistence type="predicted"/>
<feature type="transmembrane region" description="Helical" evidence="1">
    <location>
        <begin position="104"/>
        <end position="123"/>
    </location>
</feature>
<dbReference type="EMBL" id="SRMP02000025">
    <property type="protein sequence ID" value="MFN0292511.1"/>
    <property type="molecule type" value="Genomic_DNA"/>
</dbReference>
<protein>
    <submittedName>
        <fullName evidence="2">Uncharacterized protein</fullName>
    </submittedName>
</protein>
<sequence length="198" mass="22122">MNAKLLVFLRWLMVFPVSIGMCILYSFYIHPVLLQGWDKNIVHAFNPLIASVIAIVLAYFIAPKNKFNIALIVAGLFLLAPVTGLIIVMFGIKVNGQEQSILDGGAALATTTLGVIVGIFIAWKFHLRLSSKSREEEIISRINSIEGLEGMTVNERLHAAGLYDEFYLVIKIDKPKARKILTWLKVDEPSIELVIKED</sequence>
<feature type="transmembrane region" description="Helical" evidence="1">
    <location>
        <begin position="7"/>
        <end position="29"/>
    </location>
</feature>